<dbReference type="STRING" id="1408157.A0A1J7JKI4"/>
<dbReference type="InterPro" id="IPR012972">
    <property type="entry name" value="NLE"/>
</dbReference>
<dbReference type="SUPFAM" id="SSF50978">
    <property type="entry name" value="WD40 repeat-like"/>
    <property type="match status" value="1"/>
</dbReference>
<comment type="subunit">
    <text evidence="6">Component of the NOP7 complex, composed of ERB1, NOP7 and YTM1. Within the NOP7 complex ERB1 appears to interact directly with NOP7 and YTM1. The NOP7 complex also associates with the 66S pre-ribosome.</text>
</comment>
<evidence type="ECO:0000256" key="7">
    <source>
        <dbReference type="PROSITE-ProRule" id="PRU00221"/>
    </source>
</evidence>
<dbReference type="GO" id="GO:0043021">
    <property type="term" value="F:ribonucleoprotein complex binding"/>
    <property type="evidence" value="ECO:0007669"/>
    <property type="project" value="UniProtKB-UniRule"/>
</dbReference>
<dbReference type="PANTHER" id="PTHR19855:SF11">
    <property type="entry name" value="RIBOSOME BIOGENESIS PROTEIN WDR12"/>
    <property type="match status" value="1"/>
</dbReference>
<keyword evidence="5 6" id="KW-0539">Nucleus</keyword>
<name>A0A1J7JKI4_9PEZI</name>
<comment type="subcellular location">
    <subcellularLocation>
        <location evidence="6">Nucleus</location>
        <location evidence="6">Nucleolus</location>
    </subcellularLocation>
    <subcellularLocation>
        <location evidence="6">Nucleus</location>
        <location evidence="6">Nucleoplasm</location>
    </subcellularLocation>
</comment>
<dbReference type="GO" id="GO:0110136">
    <property type="term" value="P:protein-RNA complex remodeling"/>
    <property type="evidence" value="ECO:0007669"/>
    <property type="project" value="EnsemblFungi"/>
</dbReference>
<evidence type="ECO:0000256" key="8">
    <source>
        <dbReference type="SAM" id="MobiDB-lite"/>
    </source>
</evidence>
<comment type="similarity">
    <text evidence="6">Belongs to the WD repeat WDR12/YTM1 family.</text>
</comment>
<comment type="function">
    <text evidence="6">Component of the NOP7 complex, which is required for maturation of the 25S and 5.8S ribosomal RNAs and formation of the 60S ribosome.</text>
</comment>
<dbReference type="GO" id="GO:0000466">
    <property type="term" value="P:maturation of 5.8S rRNA from tricistronic rRNA transcript (SSU-rRNA, 5.8S rRNA, LSU-rRNA)"/>
    <property type="evidence" value="ECO:0007669"/>
    <property type="project" value="UniProtKB-UniRule"/>
</dbReference>
<dbReference type="Pfam" id="PF00400">
    <property type="entry name" value="WD40"/>
    <property type="match status" value="4"/>
</dbReference>
<evidence type="ECO:0000256" key="2">
    <source>
        <dbReference type="ARBA" id="ARBA00022552"/>
    </source>
</evidence>
<keyword evidence="3 7" id="KW-0853">WD repeat</keyword>
<keyword evidence="1 6" id="KW-0690">Ribosome biogenesis</keyword>
<dbReference type="GO" id="GO:0070545">
    <property type="term" value="C:PeBoW complex"/>
    <property type="evidence" value="ECO:0007669"/>
    <property type="project" value="EnsemblFungi"/>
</dbReference>
<feature type="repeat" description="WD" evidence="7">
    <location>
        <begin position="171"/>
        <end position="211"/>
    </location>
</feature>
<keyword evidence="2 6" id="KW-0698">rRNA processing</keyword>
<gene>
    <name evidence="6" type="primary">YTM1</name>
    <name evidence="10" type="ORF">CONLIGDRAFT_615975</name>
</gene>
<dbReference type="InterPro" id="IPR015943">
    <property type="entry name" value="WD40/YVTN_repeat-like_dom_sf"/>
</dbReference>
<dbReference type="InterPro" id="IPR028599">
    <property type="entry name" value="WDR12/Ytm1"/>
</dbReference>
<dbReference type="PROSITE" id="PS50082">
    <property type="entry name" value="WD_REPEATS_2"/>
    <property type="match status" value="3"/>
</dbReference>
<dbReference type="FunFam" id="2.130.10.10:FF:000593">
    <property type="entry name" value="Ribosome biogenesis protein ytm1"/>
    <property type="match status" value="1"/>
</dbReference>
<dbReference type="Pfam" id="PF08154">
    <property type="entry name" value="NLE"/>
    <property type="match status" value="1"/>
</dbReference>
<dbReference type="HAMAP" id="MF_03029">
    <property type="entry name" value="WDR12"/>
    <property type="match status" value="1"/>
</dbReference>
<dbReference type="EMBL" id="KV875097">
    <property type="protein sequence ID" value="OIW29780.1"/>
    <property type="molecule type" value="Genomic_DNA"/>
</dbReference>
<feature type="domain" description="NLE" evidence="9">
    <location>
        <begin position="17"/>
        <end position="83"/>
    </location>
</feature>
<evidence type="ECO:0000256" key="4">
    <source>
        <dbReference type="ARBA" id="ARBA00022737"/>
    </source>
</evidence>
<dbReference type="AlphaFoldDB" id="A0A1J7JKI4"/>
<evidence type="ECO:0000256" key="3">
    <source>
        <dbReference type="ARBA" id="ARBA00022574"/>
    </source>
</evidence>
<dbReference type="GO" id="GO:0030687">
    <property type="term" value="C:preribosome, large subunit precursor"/>
    <property type="evidence" value="ECO:0007669"/>
    <property type="project" value="UniProtKB-UniRule"/>
</dbReference>
<proteinExistence type="inferred from homology"/>
<dbReference type="GO" id="GO:0005654">
    <property type="term" value="C:nucleoplasm"/>
    <property type="evidence" value="ECO:0007669"/>
    <property type="project" value="UniProtKB-SubCell"/>
</dbReference>
<organism evidence="10 11">
    <name type="scientific">Coniochaeta ligniaria NRRL 30616</name>
    <dbReference type="NCBI Taxonomy" id="1408157"/>
    <lineage>
        <taxon>Eukaryota</taxon>
        <taxon>Fungi</taxon>
        <taxon>Dikarya</taxon>
        <taxon>Ascomycota</taxon>
        <taxon>Pezizomycotina</taxon>
        <taxon>Sordariomycetes</taxon>
        <taxon>Sordariomycetidae</taxon>
        <taxon>Coniochaetales</taxon>
        <taxon>Coniochaetaceae</taxon>
        <taxon>Coniochaeta</taxon>
    </lineage>
</organism>
<feature type="repeat" description="WD" evidence="7">
    <location>
        <begin position="382"/>
        <end position="418"/>
    </location>
</feature>
<dbReference type="PROSITE" id="PS00678">
    <property type="entry name" value="WD_REPEATS_1"/>
    <property type="match status" value="1"/>
</dbReference>
<dbReference type="InParanoid" id="A0A1J7JKI4"/>
<dbReference type="PANTHER" id="PTHR19855">
    <property type="entry name" value="WD40 REPEAT PROTEIN 12, 37"/>
    <property type="match status" value="1"/>
</dbReference>
<keyword evidence="11" id="KW-1185">Reference proteome</keyword>
<evidence type="ECO:0000259" key="9">
    <source>
        <dbReference type="Pfam" id="PF08154"/>
    </source>
</evidence>
<evidence type="ECO:0000256" key="1">
    <source>
        <dbReference type="ARBA" id="ARBA00022517"/>
    </source>
</evidence>
<accession>A0A1J7JKI4</accession>
<evidence type="ECO:0000256" key="5">
    <source>
        <dbReference type="ARBA" id="ARBA00023242"/>
    </source>
</evidence>
<dbReference type="Gene3D" id="2.130.10.10">
    <property type="entry name" value="YVTN repeat-like/Quinoprotein amine dehydrogenase"/>
    <property type="match status" value="1"/>
</dbReference>
<dbReference type="FunCoup" id="A0A1J7JKI4">
    <property type="interactions" value="876"/>
</dbReference>
<dbReference type="GO" id="GO:0051276">
    <property type="term" value="P:chromosome organization"/>
    <property type="evidence" value="ECO:0007669"/>
    <property type="project" value="EnsemblFungi"/>
</dbReference>
<keyword evidence="4" id="KW-0677">Repeat</keyword>
<reference evidence="10 11" key="1">
    <citation type="submission" date="2016-10" db="EMBL/GenBank/DDBJ databases">
        <title>Draft genome sequence of Coniochaeta ligniaria NRRL30616, a lignocellulolytic fungus for bioabatement of inhibitors in plant biomass hydrolysates.</title>
        <authorList>
            <consortium name="DOE Joint Genome Institute"/>
            <person name="Jimenez D.J."/>
            <person name="Hector R.E."/>
            <person name="Riley R."/>
            <person name="Sun H."/>
            <person name="Grigoriev I.V."/>
            <person name="Van Elsas J.D."/>
            <person name="Nichols N.N."/>
        </authorList>
    </citation>
    <scope>NUCLEOTIDE SEQUENCE [LARGE SCALE GENOMIC DNA]</scope>
    <source>
        <strain evidence="10 11">NRRL 30616</strain>
    </source>
</reference>
<protein>
    <recommendedName>
        <fullName evidence="6">Ribosome biogenesis protein YTM1</fullName>
    </recommendedName>
</protein>
<evidence type="ECO:0000313" key="11">
    <source>
        <dbReference type="Proteomes" id="UP000182658"/>
    </source>
</evidence>
<dbReference type="SMART" id="SM00320">
    <property type="entry name" value="WD40"/>
    <property type="match status" value="7"/>
</dbReference>
<sequence>MDVTMTDSTAPETGSQVKVIFTTTEADLQLPETKRQLLVPADIRRYGLSRILNSESMLATPTAVPFDFLVNGTFLTGTLEDYLKENGLSFETNVTLQYVRSLIPPVYQASFEHDDWVSAVDVLSLTSPAGRWSGDSFQQGRDRILSASYDGLLRIWNSSGQVIATSPASSLGGHSSSIKAAKFLSNTQIASAGLDRTIRIWKYTESDDQFSGELRPTLELYGHTGPIESLEYEGTSKRILTASADGSIGLWSTSKASAPAAPTELLPSTHSTKRRKISSSVSTAQRGPMSLMSVHTGSAASAAVFDPRDRTVGYSASLDHTVRTLDLTTGLVVSTLATAHPLLSLCAVPRGTSPLLAAGTSARHITMVDPRVSTTTTSVMTLRGHANKVVSIAAAPDNDFSLASGSHDGTVRIWDLRSVRPAGKDEGGIGGVSEPVYMIERESRQGKKTSVTGDGCKVFGVAWDKTLGIVSGGEDKKVQINKGRDIFAS</sequence>
<dbReference type="InterPro" id="IPR020472">
    <property type="entry name" value="WD40_PAC1"/>
</dbReference>
<dbReference type="InterPro" id="IPR001680">
    <property type="entry name" value="WD40_rpt"/>
</dbReference>
<dbReference type="Proteomes" id="UP000182658">
    <property type="component" value="Unassembled WGS sequence"/>
</dbReference>
<evidence type="ECO:0000313" key="10">
    <source>
        <dbReference type="EMBL" id="OIW29780.1"/>
    </source>
</evidence>
<dbReference type="OrthoDB" id="10251381at2759"/>
<dbReference type="InterPro" id="IPR019775">
    <property type="entry name" value="WD40_repeat_CS"/>
</dbReference>
<feature type="region of interest" description="Disordered" evidence="8">
    <location>
        <begin position="261"/>
        <end position="285"/>
    </location>
</feature>
<dbReference type="InterPro" id="IPR036322">
    <property type="entry name" value="WD40_repeat_dom_sf"/>
</dbReference>
<dbReference type="GO" id="GO:0000463">
    <property type="term" value="P:maturation of LSU-rRNA from tricistronic rRNA transcript (SSU-rRNA, 5.8S rRNA, LSU-rRNA)"/>
    <property type="evidence" value="ECO:0007669"/>
    <property type="project" value="UniProtKB-UniRule"/>
</dbReference>
<evidence type="ECO:0000256" key="6">
    <source>
        <dbReference type="HAMAP-Rule" id="MF_03029"/>
    </source>
</evidence>
<dbReference type="PRINTS" id="PR00320">
    <property type="entry name" value="GPROTEINBRPT"/>
</dbReference>
<feature type="repeat" description="WD" evidence="7">
    <location>
        <begin position="220"/>
        <end position="261"/>
    </location>
</feature>
<dbReference type="PROSITE" id="PS50294">
    <property type="entry name" value="WD_REPEATS_REGION"/>
    <property type="match status" value="3"/>
</dbReference>